<dbReference type="Gene3D" id="1.10.1520.10">
    <property type="entry name" value="Ribonuclease III domain"/>
    <property type="match status" value="1"/>
</dbReference>
<dbReference type="SUPFAM" id="SSF54768">
    <property type="entry name" value="dsRNA-binding domain-like"/>
    <property type="match status" value="1"/>
</dbReference>
<keyword evidence="8" id="KW-0963">Cytoplasm</keyword>
<comment type="caution">
    <text evidence="11">The sequence shown here is derived from an EMBL/GenBank/DDBJ whole genome shotgun (WGS) entry which is preliminary data.</text>
</comment>
<feature type="active site" evidence="8">
    <location>
        <position position="61"/>
    </location>
</feature>
<comment type="cofactor">
    <cofactor evidence="8">
        <name>Mg(2+)</name>
        <dbReference type="ChEBI" id="CHEBI:18420"/>
    </cofactor>
</comment>
<dbReference type="HAMAP" id="MF_00104">
    <property type="entry name" value="RNase_III"/>
    <property type="match status" value="1"/>
</dbReference>
<dbReference type="EC" id="3.1.26.3" evidence="8"/>
<keyword evidence="4 8" id="KW-0540">Nuclease</keyword>
<evidence type="ECO:0000256" key="5">
    <source>
        <dbReference type="ARBA" id="ARBA00022759"/>
    </source>
</evidence>
<name>A0ABU5ED62_9PROT</name>
<sequence length="241" mass="25821">MSQRSGPDLAALAAALGYQFADPSFLRTAITHPSALTRSGGRRGPRQISDADNQRLEFLGDRILGLVIAEMLYRTFPGENEGALAKRLAALVRQEGLAGVARSIDLGKYLILSRGEAESGGRDNPASLADACEAVIGAIYLDGGLDPARDFIMRMWSPMMNREAKPPQDSKTALQEWAQADGLPLPVYDVIESSGPPHDPIFTVQVRVEGHEPTAASGRSKRAAEQAAAAAFMARLRGHSE</sequence>
<dbReference type="Proteomes" id="UP001279642">
    <property type="component" value="Unassembled WGS sequence"/>
</dbReference>
<evidence type="ECO:0000256" key="2">
    <source>
        <dbReference type="ARBA" id="ARBA00010183"/>
    </source>
</evidence>
<reference evidence="11 12" key="1">
    <citation type="journal article" date="2016" name="Antonie Van Leeuwenhoek">
        <title>Dongia soli sp. nov., isolated from soil from Dokdo, Korea.</title>
        <authorList>
            <person name="Kim D.U."/>
            <person name="Lee H."/>
            <person name="Kim H."/>
            <person name="Kim S.G."/>
            <person name="Ka J.O."/>
        </authorList>
    </citation>
    <scope>NUCLEOTIDE SEQUENCE [LARGE SCALE GENOMIC DNA]</scope>
    <source>
        <strain evidence="11 12">D78</strain>
    </source>
</reference>
<dbReference type="SMART" id="SM00535">
    <property type="entry name" value="RIBOc"/>
    <property type="match status" value="1"/>
</dbReference>
<accession>A0ABU5ED62</accession>
<keyword evidence="8" id="KW-0460">Magnesium</keyword>
<feature type="domain" description="DRBM" evidence="9">
    <location>
        <begin position="169"/>
        <end position="238"/>
    </location>
</feature>
<dbReference type="CDD" id="cd10845">
    <property type="entry name" value="DSRM_RNAse_III_family"/>
    <property type="match status" value="1"/>
</dbReference>
<evidence type="ECO:0000313" key="12">
    <source>
        <dbReference type="Proteomes" id="UP001279642"/>
    </source>
</evidence>
<dbReference type="InterPro" id="IPR000999">
    <property type="entry name" value="RNase_III_dom"/>
</dbReference>
<dbReference type="Gene3D" id="3.30.160.20">
    <property type="match status" value="1"/>
</dbReference>
<feature type="domain" description="RNase III" evidence="10">
    <location>
        <begin position="9"/>
        <end position="144"/>
    </location>
</feature>
<evidence type="ECO:0000256" key="7">
    <source>
        <dbReference type="ARBA" id="ARBA00022884"/>
    </source>
</evidence>
<dbReference type="PROSITE" id="PS50137">
    <property type="entry name" value="DS_RBD"/>
    <property type="match status" value="1"/>
</dbReference>
<comment type="subcellular location">
    <subcellularLocation>
        <location evidence="8">Cytoplasm</location>
    </subcellularLocation>
</comment>
<keyword evidence="8" id="KW-0819">tRNA processing</keyword>
<feature type="binding site" evidence="8">
    <location>
        <position position="130"/>
    </location>
    <ligand>
        <name>Mg(2+)</name>
        <dbReference type="ChEBI" id="CHEBI:18420"/>
    </ligand>
</feature>
<evidence type="ECO:0000259" key="9">
    <source>
        <dbReference type="PROSITE" id="PS50137"/>
    </source>
</evidence>
<dbReference type="PANTHER" id="PTHR11207:SF0">
    <property type="entry name" value="RIBONUCLEASE 3"/>
    <property type="match status" value="1"/>
</dbReference>
<dbReference type="SUPFAM" id="SSF69065">
    <property type="entry name" value="RNase III domain-like"/>
    <property type="match status" value="1"/>
</dbReference>
<evidence type="ECO:0000313" key="11">
    <source>
        <dbReference type="EMBL" id="MDY0884126.1"/>
    </source>
</evidence>
<keyword evidence="6 8" id="KW-0378">Hydrolase</keyword>
<gene>
    <name evidence="8 11" type="primary">rnc</name>
    <name evidence="11" type="ORF">SMD27_14865</name>
</gene>
<evidence type="ECO:0000256" key="4">
    <source>
        <dbReference type="ARBA" id="ARBA00022722"/>
    </source>
</evidence>
<dbReference type="InterPro" id="IPR011907">
    <property type="entry name" value="RNase_III"/>
</dbReference>
<dbReference type="PROSITE" id="PS50142">
    <property type="entry name" value="RNASE_3_2"/>
    <property type="match status" value="1"/>
</dbReference>
<evidence type="ECO:0000256" key="6">
    <source>
        <dbReference type="ARBA" id="ARBA00022801"/>
    </source>
</evidence>
<dbReference type="PANTHER" id="PTHR11207">
    <property type="entry name" value="RIBONUCLEASE III"/>
    <property type="match status" value="1"/>
</dbReference>
<dbReference type="Pfam" id="PF14622">
    <property type="entry name" value="Ribonucleas_3_3"/>
    <property type="match status" value="1"/>
</dbReference>
<keyword evidence="5 8" id="KW-0255">Endonuclease</keyword>
<evidence type="ECO:0000256" key="8">
    <source>
        <dbReference type="HAMAP-Rule" id="MF_00104"/>
    </source>
</evidence>
<comment type="subunit">
    <text evidence="8">Homodimer.</text>
</comment>
<dbReference type="Pfam" id="PF00035">
    <property type="entry name" value="dsrm"/>
    <property type="match status" value="1"/>
</dbReference>
<proteinExistence type="inferred from homology"/>
<evidence type="ECO:0000256" key="1">
    <source>
        <dbReference type="ARBA" id="ARBA00000109"/>
    </source>
</evidence>
<dbReference type="NCBIfam" id="TIGR02191">
    <property type="entry name" value="RNaseIII"/>
    <property type="match status" value="1"/>
</dbReference>
<dbReference type="InterPro" id="IPR036389">
    <property type="entry name" value="RNase_III_sf"/>
</dbReference>
<keyword evidence="8" id="KW-0699">rRNA-binding</keyword>
<dbReference type="CDD" id="cd00593">
    <property type="entry name" value="RIBOc"/>
    <property type="match status" value="1"/>
</dbReference>
<keyword evidence="7 8" id="KW-0694">RNA-binding</keyword>
<keyword evidence="8" id="KW-0698">rRNA processing</keyword>
<comment type="function">
    <text evidence="8">Digests double-stranded RNA. Involved in the processing of primary rRNA transcript to yield the immediate precursors to the large and small rRNAs (23S and 16S). Processes some mRNAs, and tRNAs when they are encoded in the rRNA operon. Processes pre-crRNA and tracrRNA of type II CRISPR loci if present in the organism.</text>
</comment>
<dbReference type="InterPro" id="IPR014720">
    <property type="entry name" value="dsRBD_dom"/>
</dbReference>
<dbReference type="GO" id="GO:0004525">
    <property type="term" value="F:ribonuclease III activity"/>
    <property type="evidence" value="ECO:0007669"/>
    <property type="project" value="UniProtKB-EC"/>
</dbReference>
<feature type="active site" evidence="8">
    <location>
        <position position="133"/>
    </location>
</feature>
<comment type="catalytic activity">
    <reaction evidence="1 8">
        <text>Endonucleolytic cleavage to 5'-phosphomonoester.</text>
        <dbReference type="EC" id="3.1.26.3"/>
    </reaction>
</comment>
<dbReference type="PROSITE" id="PS00517">
    <property type="entry name" value="RNASE_3_1"/>
    <property type="match status" value="1"/>
</dbReference>
<organism evidence="11 12">
    <name type="scientific">Dongia soli</name>
    <dbReference type="NCBI Taxonomy" id="600628"/>
    <lineage>
        <taxon>Bacteria</taxon>
        <taxon>Pseudomonadati</taxon>
        <taxon>Pseudomonadota</taxon>
        <taxon>Alphaproteobacteria</taxon>
        <taxon>Rhodospirillales</taxon>
        <taxon>Dongiaceae</taxon>
        <taxon>Dongia</taxon>
    </lineage>
</organism>
<comment type="similarity">
    <text evidence="2">Belongs to the ribonuclease III family.</text>
</comment>
<feature type="binding site" evidence="8">
    <location>
        <position position="57"/>
    </location>
    <ligand>
        <name>Mg(2+)</name>
        <dbReference type="ChEBI" id="CHEBI:18420"/>
    </ligand>
</feature>
<keyword evidence="8" id="KW-0479">Metal-binding</keyword>
<dbReference type="SMART" id="SM00358">
    <property type="entry name" value="DSRM"/>
    <property type="match status" value="1"/>
</dbReference>
<protein>
    <recommendedName>
        <fullName evidence="8">Ribonuclease 3</fullName>
        <ecNumber evidence="8">3.1.26.3</ecNumber>
    </recommendedName>
    <alternativeName>
        <fullName evidence="8">Ribonuclease III</fullName>
        <shortName evidence="8">RNase III</shortName>
    </alternativeName>
</protein>
<feature type="binding site" evidence="8">
    <location>
        <position position="133"/>
    </location>
    <ligand>
        <name>Mg(2+)</name>
        <dbReference type="ChEBI" id="CHEBI:18420"/>
    </ligand>
</feature>
<evidence type="ECO:0000256" key="3">
    <source>
        <dbReference type="ARBA" id="ARBA00022664"/>
    </source>
</evidence>
<keyword evidence="3 8" id="KW-0507">mRNA processing</keyword>
<keyword evidence="12" id="KW-1185">Reference proteome</keyword>
<evidence type="ECO:0000259" key="10">
    <source>
        <dbReference type="PROSITE" id="PS50142"/>
    </source>
</evidence>
<dbReference type="EMBL" id="JAXCLW010000004">
    <property type="protein sequence ID" value="MDY0884126.1"/>
    <property type="molecule type" value="Genomic_DNA"/>
</dbReference>
<dbReference type="RefSeq" id="WP_320509200.1">
    <property type="nucleotide sequence ID" value="NZ_JAXCLW010000004.1"/>
</dbReference>